<feature type="domain" description="Replication initiation protein-like C-terminal" evidence="1">
    <location>
        <begin position="188"/>
        <end position="296"/>
    </location>
</feature>
<accession>A0ABV8DIT2</accession>
<dbReference type="Pfam" id="PF02486">
    <property type="entry name" value="Rep_trans"/>
    <property type="match status" value="1"/>
</dbReference>
<comment type="caution">
    <text evidence="2">The sequence shown here is derived from an EMBL/GenBank/DDBJ whole genome shotgun (WGS) entry which is preliminary data.</text>
</comment>
<name>A0ABV8DIT2_9BURK</name>
<reference evidence="3" key="1">
    <citation type="journal article" date="2019" name="Int. J. Syst. Evol. Microbiol.">
        <title>The Global Catalogue of Microorganisms (GCM) 10K type strain sequencing project: providing services to taxonomists for standard genome sequencing and annotation.</title>
        <authorList>
            <consortium name="The Broad Institute Genomics Platform"/>
            <consortium name="The Broad Institute Genome Sequencing Center for Infectious Disease"/>
            <person name="Wu L."/>
            <person name="Ma J."/>
        </authorList>
    </citation>
    <scope>NUCLEOTIDE SEQUENCE [LARGE SCALE GENOMIC DNA]</scope>
    <source>
        <strain evidence="3">CCUG 2113</strain>
    </source>
</reference>
<evidence type="ECO:0000259" key="1">
    <source>
        <dbReference type="Pfam" id="PF02486"/>
    </source>
</evidence>
<dbReference type="GO" id="GO:0003743">
    <property type="term" value="F:translation initiation factor activity"/>
    <property type="evidence" value="ECO:0007669"/>
    <property type="project" value="UniProtKB-KW"/>
</dbReference>
<keyword evidence="3" id="KW-1185">Reference proteome</keyword>
<dbReference type="InterPro" id="IPR003491">
    <property type="entry name" value="REP-like_C"/>
</dbReference>
<dbReference type="RefSeq" id="WP_055400685.1">
    <property type="nucleotide sequence ID" value="NZ_JAMXAX010000113.1"/>
</dbReference>
<organism evidence="2 3">
    <name type="scientific">Acidovorax facilis</name>
    <dbReference type="NCBI Taxonomy" id="12917"/>
    <lineage>
        <taxon>Bacteria</taxon>
        <taxon>Pseudomonadati</taxon>
        <taxon>Pseudomonadota</taxon>
        <taxon>Betaproteobacteria</taxon>
        <taxon>Burkholderiales</taxon>
        <taxon>Comamonadaceae</taxon>
        <taxon>Acidovorax</taxon>
    </lineage>
</organism>
<sequence>MTIATPLVLDGNEVLLRLHEERTVTGSPVHIDWLRFTLNLRHAPVPTVDTLFPPRDETQDWEKSLHQISEEDRRRHDLARILRGLDDPDFSATTQALELAQNVCELLGAGFTVDPELKKGHDFYRYRWSIMRAGSECGWVGCLSSGDSPRQSAQAKTLHCNLYGAACTFARPGWHYQMADYLDEHRAVVTRCDLALDFFEGISGGMDRIGSDYDAGLMDHLGHRPKHNCVGAWRSGGVGRSFYFGSKAAGKQTNVYDKGVQLYGEQDATGWQRIEVRYGNQKRLLPVDLLRRPANFFAGTSEWHALMLSEHGEIAQAEPIKTEPRLPLETLMAECTRNARWFFSTAGKSAALAFLYMDRETLAGFIENCAELPGRLSKFKRQEVERVYQAMFKKVSGTSAGPAAFAA</sequence>
<dbReference type="EMBL" id="JBHSAJ010000181">
    <property type="protein sequence ID" value="MFC3938486.1"/>
    <property type="molecule type" value="Genomic_DNA"/>
</dbReference>
<evidence type="ECO:0000313" key="2">
    <source>
        <dbReference type="EMBL" id="MFC3938486.1"/>
    </source>
</evidence>
<keyword evidence="2" id="KW-0648">Protein biosynthesis</keyword>
<protein>
    <submittedName>
        <fullName evidence="2">Replication initiation factor domain-containing protein</fullName>
    </submittedName>
</protein>
<proteinExistence type="predicted"/>
<dbReference type="Proteomes" id="UP001595693">
    <property type="component" value="Unassembled WGS sequence"/>
</dbReference>
<gene>
    <name evidence="2" type="ORF">ACFOW3_28090</name>
</gene>
<evidence type="ECO:0000313" key="3">
    <source>
        <dbReference type="Proteomes" id="UP001595693"/>
    </source>
</evidence>
<keyword evidence="2" id="KW-0396">Initiation factor</keyword>